<proteinExistence type="predicted"/>
<feature type="compositionally biased region" description="Basic and acidic residues" evidence="2">
    <location>
        <begin position="133"/>
        <end position="161"/>
    </location>
</feature>
<keyword evidence="1" id="KW-0175">Coiled coil</keyword>
<gene>
    <name evidence="3" type="ORF">CEUSTIGMA_g1292.t1</name>
</gene>
<dbReference type="Proteomes" id="UP000232323">
    <property type="component" value="Unassembled WGS sequence"/>
</dbReference>
<organism evidence="3 4">
    <name type="scientific">Chlamydomonas eustigma</name>
    <dbReference type="NCBI Taxonomy" id="1157962"/>
    <lineage>
        <taxon>Eukaryota</taxon>
        <taxon>Viridiplantae</taxon>
        <taxon>Chlorophyta</taxon>
        <taxon>core chlorophytes</taxon>
        <taxon>Chlorophyceae</taxon>
        <taxon>CS clade</taxon>
        <taxon>Chlamydomonadales</taxon>
        <taxon>Chlamydomonadaceae</taxon>
        <taxon>Chlamydomonas</taxon>
    </lineage>
</organism>
<keyword evidence="4" id="KW-1185">Reference proteome</keyword>
<feature type="region of interest" description="Disordered" evidence="2">
    <location>
        <begin position="1"/>
        <end position="24"/>
    </location>
</feature>
<accession>A0A250WT61</accession>
<feature type="compositionally biased region" description="Basic and acidic residues" evidence="2">
    <location>
        <begin position="180"/>
        <end position="189"/>
    </location>
</feature>
<dbReference type="AlphaFoldDB" id="A0A250WT61"/>
<evidence type="ECO:0000313" key="3">
    <source>
        <dbReference type="EMBL" id="GAX73842.1"/>
    </source>
</evidence>
<feature type="coiled-coil region" evidence="1">
    <location>
        <begin position="389"/>
        <end position="431"/>
    </location>
</feature>
<comment type="caution">
    <text evidence="3">The sequence shown here is derived from an EMBL/GenBank/DDBJ whole genome shotgun (WGS) entry which is preliminary data.</text>
</comment>
<reference evidence="3 4" key="1">
    <citation type="submission" date="2017-08" db="EMBL/GenBank/DDBJ databases">
        <title>Acidophilic green algal genome provides insights into adaptation to an acidic environment.</title>
        <authorList>
            <person name="Hirooka S."/>
            <person name="Hirose Y."/>
            <person name="Kanesaki Y."/>
            <person name="Higuchi S."/>
            <person name="Fujiwara T."/>
            <person name="Onuma R."/>
            <person name="Era A."/>
            <person name="Ohbayashi R."/>
            <person name="Uzuka A."/>
            <person name="Nozaki H."/>
            <person name="Yoshikawa H."/>
            <person name="Miyagishima S.Y."/>
        </authorList>
    </citation>
    <scope>NUCLEOTIDE SEQUENCE [LARGE SCALE GENOMIC DNA]</scope>
    <source>
        <strain evidence="3 4">NIES-2499</strain>
    </source>
</reference>
<feature type="compositionally biased region" description="Polar residues" evidence="2">
    <location>
        <begin position="196"/>
        <end position="211"/>
    </location>
</feature>
<protein>
    <submittedName>
        <fullName evidence="3">Uncharacterized protein</fullName>
    </submittedName>
</protein>
<sequence length="1010" mass="107465">MSTSLRQRKPVDYTGTSNIGSATPGWLKLSAKKVECEDAEHVTGKAVKEQIPERIQDKKGNIAASNQPGCAAGDINAAKGRSKSAPLRELPQNEKVDVHQHRKSTGGIRAQEEASSLDPDCEETSKKRKRAKGRDAKTGTERTERAESNEEKRVKNAHDKSAPLIEKNILKGTADPETQANDKVKDSKKDRRHQNVRSLSAAQAGTTNPVSSNVCDGKIVQTTNPAVNNADLAPKQVQASQVALNKRSCDVQRTSSAATFAGACPAVEGPALPKGRSQPTFQSEEAHLPPIPAVIHTDKHMASIKETMILATNGRANISEAPHSGACSQENKSQKKASGKLQAAVTSVPDQKVLSKPQAASVTAGPVSLLHDTHEAPAPSASTFNFQAFKLLQEQYAELQILYQQLKEQKIQDLEGLLEEQDEYVDELRDSVQKLADHWKEQAEKQVELSRKAGSADFVARSEHLQEENTSLRLSLASMEEEVVRLRKEVTERDARAAASAAHMLAVHSQLNAELEAARAVADAAKEEIILLKASMVHQAQTPGVNSFLMQHATPTAHSGLHNISMQYPTPPLPPIPSPGIGTQFPSPADVAQNAPMLSGSMMVPLVHHAPVGTLGLGLPPASAAFRGRRSPHTMISNSVNHPPGLAIAPKPNILDVSLAEHASEVHVGSPVEGLCEEAVEPRQSEHRLALALVPEGCTLPAPPPAAGLTTQEIPAPTFPDLPQDPESALKAHASLHQWAQHAAATVADWEPATSSELRSGHMLPGDLGPLMSAVKSTAPEVTVHENNSQAEVEAGQEAEGLSAGMMQLMMSAQATAGSLGNQAASRGSTRGAPAAAAASATAVEEGLQDSAQELSNQLSTNMGRPGSLVVGGLSPKLASDMMNQRSNSKASTPGLTPRTKSLVGAVVNFFGFKVLPIKQEGSYEYVHPQSGLRFELGPIQVDDSELAAAEGEGDEEVGEGATSVTVLHYRPINIGKARLPKYLQEEIMVPLFSKQAFVNQLWSAVNGLI</sequence>
<evidence type="ECO:0000256" key="2">
    <source>
        <dbReference type="SAM" id="MobiDB-lite"/>
    </source>
</evidence>
<feature type="region of interest" description="Disordered" evidence="2">
    <location>
        <begin position="320"/>
        <end position="339"/>
    </location>
</feature>
<feature type="region of interest" description="Disordered" evidence="2">
    <location>
        <begin position="52"/>
        <end position="211"/>
    </location>
</feature>
<name>A0A250WT61_9CHLO</name>
<dbReference type="OrthoDB" id="562879at2759"/>
<dbReference type="EMBL" id="BEGY01000005">
    <property type="protein sequence ID" value="GAX73842.1"/>
    <property type="molecule type" value="Genomic_DNA"/>
</dbReference>
<feature type="coiled-coil region" evidence="1">
    <location>
        <begin position="462"/>
        <end position="535"/>
    </location>
</feature>
<evidence type="ECO:0000313" key="4">
    <source>
        <dbReference type="Proteomes" id="UP000232323"/>
    </source>
</evidence>
<evidence type="ECO:0000256" key="1">
    <source>
        <dbReference type="SAM" id="Coils"/>
    </source>
</evidence>